<proteinExistence type="predicted"/>
<keyword evidence="2" id="KW-1185">Reference proteome</keyword>
<gene>
    <name evidence="1" type="ORF">BJ982_004371</name>
</gene>
<reference evidence="1 2" key="1">
    <citation type="submission" date="2020-08" db="EMBL/GenBank/DDBJ databases">
        <title>Sequencing the genomes of 1000 actinobacteria strains.</title>
        <authorList>
            <person name="Klenk H.-P."/>
        </authorList>
    </citation>
    <scope>NUCLEOTIDE SEQUENCE [LARGE SCALE GENOMIC DNA]</scope>
    <source>
        <strain evidence="1 2">DSM 45784</strain>
    </source>
</reference>
<dbReference type="RefSeq" id="WP_184882842.1">
    <property type="nucleotide sequence ID" value="NZ_BOOV01000005.1"/>
</dbReference>
<protein>
    <submittedName>
        <fullName evidence="1">Uncharacterized protein</fullName>
    </submittedName>
</protein>
<organism evidence="1 2">
    <name type="scientific">Sphaerisporangium siamense</name>
    <dbReference type="NCBI Taxonomy" id="795645"/>
    <lineage>
        <taxon>Bacteria</taxon>
        <taxon>Bacillati</taxon>
        <taxon>Actinomycetota</taxon>
        <taxon>Actinomycetes</taxon>
        <taxon>Streptosporangiales</taxon>
        <taxon>Streptosporangiaceae</taxon>
        <taxon>Sphaerisporangium</taxon>
    </lineage>
</organism>
<dbReference type="AlphaFoldDB" id="A0A7W7D9M9"/>
<evidence type="ECO:0000313" key="2">
    <source>
        <dbReference type="Proteomes" id="UP000542210"/>
    </source>
</evidence>
<dbReference type="EMBL" id="JACHND010000001">
    <property type="protein sequence ID" value="MBB4702827.1"/>
    <property type="molecule type" value="Genomic_DNA"/>
</dbReference>
<dbReference type="Proteomes" id="UP000542210">
    <property type="component" value="Unassembled WGS sequence"/>
</dbReference>
<accession>A0A7W7D9M9</accession>
<sequence length="242" mass="26122">MTGERRWRGLGPCVARKPPVNEPGGPVRRLCIALDAHGHGAAGRPLVGIVEDASERAGLDRLYLAERGAPAGAAPRRSGGLLLLLPPGVDEARVIAGFVGELRLALGRHNDRPGADARTRVRAAFHQGPTSVGEGGVVGRAVDTVCMMRDSEALKDALRRHPGSDLAVAISAQLFEDVIEHEHRDLRRHAFHPLTIKAHGTPAEAWISVPGADRHVFRRDRVLGVPRRRHARPGPVLNIDEF</sequence>
<name>A0A7W7D9M9_9ACTN</name>
<comment type="caution">
    <text evidence="1">The sequence shown here is derived from an EMBL/GenBank/DDBJ whole genome shotgun (WGS) entry which is preliminary data.</text>
</comment>
<evidence type="ECO:0000313" key="1">
    <source>
        <dbReference type="EMBL" id="MBB4702827.1"/>
    </source>
</evidence>